<accession>A0A365Y500</accession>
<name>A0A365Y500_9BACT</name>
<dbReference type="Pfam" id="PF07366">
    <property type="entry name" value="SnoaL"/>
    <property type="match status" value="1"/>
</dbReference>
<dbReference type="SUPFAM" id="SSF54909">
    <property type="entry name" value="Dimeric alpha+beta barrel"/>
    <property type="match status" value="1"/>
</dbReference>
<dbReference type="InterPro" id="IPR011008">
    <property type="entry name" value="Dimeric_a/b-barrel"/>
</dbReference>
<sequence length="271" mass="30529">MIKQLLGGLLLIATTAFSQQKVSDMETIQQQNKAAIIHFYEDILNQRKFAQLDGLISLEYANSQGGSGIQGFIQSAQTVLQSFPDAQWSLSLVMAEGDKVFVKQTMQGTHQNTFQHIAPTHKAVTSEGTAIYTFKNGKIISHEVQTDRLGFLQQLGAIPADITSTNKRNQVYFIDKFIVPSAAISEFTQKMNYNRTFIQKLEGFMGDKVFQHQEPNGQYSVITVATWKNQECLDNAKTQVQAEYKRIGFNPAGFYQQLHIQMERGIYQGND</sequence>
<dbReference type="InterPro" id="IPR009959">
    <property type="entry name" value="Cyclase_SnoaL-like"/>
</dbReference>
<dbReference type="OrthoDB" id="4774596at2"/>
<evidence type="ECO:0000313" key="1">
    <source>
        <dbReference type="EMBL" id="RBL93054.1"/>
    </source>
</evidence>
<dbReference type="PANTHER" id="PTHR38436:SF1">
    <property type="entry name" value="ESTER CYCLASE"/>
    <property type="match status" value="1"/>
</dbReference>
<gene>
    <name evidence="1" type="ORF">DF182_10925</name>
</gene>
<dbReference type="Proteomes" id="UP000253410">
    <property type="component" value="Unassembled WGS sequence"/>
</dbReference>
<dbReference type="EMBL" id="QFFJ01000001">
    <property type="protein sequence ID" value="RBL93054.1"/>
    <property type="molecule type" value="Genomic_DNA"/>
</dbReference>
<organism evidence="1 2">
    <name type="scientific">Chitinophaga flava</name>
    <dbReference type="NCBI Taxonomy" id="2259036"/>
    <lineage>
        <taxon>Bacteria</taxon>
        <taxon>Pseudomonadati</taxon>
        <taxon>Bacteroidota</taxon>
        <taxon>Chitinophagia</taxon>
        <taxon>Chitinophagales</taxon>
        <taxon>Chitinophagaceae</taxon>
        <taxon>Chitinophaga</taxon>
    </lineage>
</organism>
<dbReference type="Gene3D" id="3.30.70.100">
    <property type="match status" value="1"/>
</dbReference>
<dbReference type="AlphaFoldDB" id="A0A365Y500"/>
<dbReference type="GO" id="GO:0030638">
    <property type="term" value="P:polyketide metabolic process"/>
    <property type="evidence" value="ECO:0007669"/>
    <property type="project" value="InterPro"/>
</dbReference>
<reference evidence="1 2" key="1">
    <citation type="submission" date="2018-05" db="EMBL/GenBank/DDBJ databases">
        <title>Chitinophaga sp. K3CV102501T nov., isolated from isolated from a monsoon evergreen broad-leaved forest soil.</title>
        <authorList>
            <person name="Lv Y."/>
        </authorList>
    </citation>
    <scope>NUCLEOTIDE SEQUENCE [LARGE SCALE GENOMIC DNA]</scope>
    <source>
        <strain evidence="1 2">GDMCC 1.1325</strain>
    </source>
</reference>
<keyword evidence="2" id="KW-1185">Reference proteome</keyword>
<dbReference type="RefSeq" id="WP_113615650.1">
    <property type="nucleotide sequence ID" value="NZ_QFFJ01000001.1"/>
</dbReference>
<dbReference type="Gene3D" id="3.10.450.50">
    <property type="match status" value="1"/>
</dbReference>
<proteinExistence type="predicted"/>
<dbReference type="SUPFAM" id="SSF54427">
    <property type="entry name" value="NTF2-like"/>
    <property type="match status" value="1"/>
</dbReference>
<dbReference type="InterPro" id="IPR032710">
    <property type="entry name" value="NTF2-like_dom_sf"/>
</dbReference>
<protein>
    <recommendedName>
        <fullName evidence="3">ABM domain-containing protein</fullName>
    </recommendedName>
</protein>
<dbReference type="PANTHER" id="PTHR38436">
    <property type="entry name" value="POLYKETIDE CYCLASE SNOAL-LIKE DOMAIN"/>
    <property type="match status" value="1"/>
</dbReference>
<evidence type="ECO:0000313" key="2">
    <source>
        <dbReference type="Proteomes" id="UP000253410"/>
    </source>
</evidence>
<comment type="caution">
    <text evidence="1">The sequence shown here is derived from an EMBL/GenBank/DDBJ whole genome shotgun (WGS) entry which is preliminary data.</text>
</comment>
<evidence type="ECO:0008006" key="3">
    <source>
        <dbReference type="Google" id="ProtNLM"/>
    </source>
</evidence>